<dbReference type="SUPFAM" id="SSF102114">
    <property type="entry name" value="Radical SAM enzymes"/>
    <property type="match status" value="1"/>
</dbReference>
<dbReference type="SFLD" id="SFLDS00029">
    <property type="entry name" value="Radical_SAM"/>
    <property type="match status" value="1"/>
</dbReference>
<evidence type="ECO:0000259" key="6">
    <source>
        <dbReference type="PROSITE" id="PS51918"/>
    </source>
</evidence>
<dbReference type="Pfam" id="PF04055">
    <property type="entry name" value="Radical_SAM"/>
    <property type="match status" value="1"/>
</dbReference>
<evidence type="ECO:0000256" key="4">
    <source>
        <dbReference type="ARBA" id="ARBA00023004"/>
    </source>
</evidence>
<protein>
    <submittedName>
        <fullName evidence="7">Radical SAM protein</fullName>
    </submittedName>
</protein>
<dbReference type="GO" id="GO:0046872">
    <property type="term" value="F:metal ion binding"/>
    <property type="evidence" value="ECO:0007669"/>
    <property type="project" value="UniProtKB-KW"/>
</dbReference>
<evidence type="ECO:0000256" key="2">
    <source>
        <dbReference type="ARBA" id="ARBA00022691"/>
    </source>
</evidence>
<dbReference type="CDD" id="cd01335">
    <property type="entry name" value="Radical_SAM"/>
    <property type="match status" value="1"/>
</dbReference>
<keyword evidence="5" id="KW-0411">Iron-sulfur</keyword>
<feature type="domain" description="Radical SAM core" evidence="6">
    <location>
        <begin position="16"/>
        <end position="245"/>
    </location>
</feature>
<dbReference type="AlphaFoldDB" id="A0A7V2ZJS8"/>
<dbReference type="Gene3D" id="3.20.20.70">
    <property type="entry name" value="Aldolase class I"/>
    <property type="match status" value="1"/>
</dbReference>
<evidence type="ECO:0000256" key="5">
    <source>
        <dbReference type="ARBA" id="ARBA00023014"/>
    </source>
</evidence>
<evidence type="ECO:0000313" key="7">
    <source>
        <dbReference type="EMBL" id="HFI91256.1"/>
    </source>
</evidence>
<dbReference type="InterPro" id="IPR050377">
    <property type="entry name" value="Radical_SAM_PqqE_MftC-like"/>
</dbReference>
<evidence type="ECO:0000256" key="1">
    <source>
        <dbReference type="ARBA" id="ARBA00001966"/>
    </source>
</evidence>
<gene>
    <name evidence="7" type="ORF">ENS31_06945</name>
</gene>
<evidence type="ECO:0000256" key="3">
    <source>
        <dbReference type="ARBA" id="ARBA00022723"/>
    </source>
</evidence>
<keyword evidence="3" id="KW-0479">Metal-binding</keyword>
<sequence length="401" mass="46499">MLALNHLDYYRLPWNLTDNSISWLEPTSKCNLYCEGCYRKNEKDGHKSLEEIKRDLDVFTSLRKSDGISIAGGDPLTHPDILDIVAEIKKRNLKPIINTNGLALTKDLLKKLKKAGVFGFTFHIDSKQNRPGWKGKNEIELNELRYHYAKMLAEEGNISCAFNSTVYDDTKHFIPEMLKWAHQNIDIVQVMVFILYRAVNNKDFDYYIGTKKIDMNQLVYNEDLDSRADLKAPEIVEIIRSEYPDFDPCGYLNGSEKPDSFKWLLTGRLGTKEKIYGYLGAKSIEAIQMFNHLLYDRYLAYASPKDTARGKSILLLSAFDKKLRKAFKKFYKNPFNIFRKLYYQSVMIIQPVDFLQDGRQNMCDGCPDITVWNGQLVWSCRMEEQLNFGMNVKAYPKGLMN</sequence>
<name>A0A7V2ZJS8_9BACT</name>
<organism evidence="7">
    <name type="scientific">Ignavibacterium album</name>
    <dbReference type="NCBI Taxonomy" id="591197"/>
    <lineage>
        <taxon>Bacteria</taxon>
        <taxon>Pseudomonadati</taxon>
        <taxon>Ignavibacteriota</taxon>
        <taxon>Ignavibacteria</taxon>
        <taxon>Ignavibacteriales</taxon>
        <taxon>Ignavibacteriaceae</taxon>
        <taxon>Ignavibacterium</taxon>
    </lineage>
</organism>
<proteinExistence type="predicted"/>
<comment type="caution">
    <text evidence="7">The sequence shown here is derived from an EMBL/GenBank/DDBJ whole genome shotgun (WGS) entry which is preliminary data.</text>
</comment>
<dbReference type="EMBL" id="DSUJ01000008">
    <property type="protein sequence ID" value="HFI91256.1"/>
    <property type="molecule type" value="Genomic_DNA"/>
</dbReference>
<dbReference type="InterPro" id="IPR013785">
    <property type="entry name" value="Aldolase_TIM"/>
</dbReference>
<reference evidence="7" key="1">
    <citation type="journal article" date="2020" name="mSystems">
        <title>Genome- and Community-Level Interaction Insights into Carbon Utilization and Element Cycling Functions of Hydrothermarchaeota in Hydrothermal Sediment.</title>
        <authorList>
            <person name="Zhou Z."/>
            <person name="Liu Y."/>
            <person name="Xu W."/>
            <person name="Pan J."/>
            <person name="Luo Z.H."/>
            <person name="Li M."/>
        </authorList>
    </citation>
    <scope>NUCLEOTIDE SEQUENCE [LARGE SCALE GENOMIC DNA]</scope>
    <source>
        <strain evidence="7">SpSt-479</strain>
    </source>
</reference>
<keyword evidence="4" id="KW-0408">Iron</keyword>
<dbReference type="PANTHER" id="PTHR11228:SF7">
    <property type="entry name" value="PQQA PEPTIDE CYCLASE"/>
    <property type="match status" value="1"/>
</dbReference>
<dbReference type="GO" id="GO:0051536">
    <property type="term" value="F:iron-sulfur cluster binding"/>
    <property type="evidence" value="ECO:0007669"/>
    <property type="project" value="UniProtKB-KW"/>
</dbReference>
<dbReference type="InterPro" id="IPR007197">
    <property type="entry name" value="rSAM"/>
</dbReference>
<dbReference type="SFLD" id="SFLDG01067">
    <property type="entry name" value="SPASM/twitch_domain_containing"/>
    <property type="match status" value="1"/>
</dbReference>
<dbReference type="InterPro" id="IPR058240">
    <property type="entry name" value="rSAM_sf"/>
</dbReference>
<accession>A0A7V2ZJS8</accession>
<keyword evidence="2" id="KW-0949">S-adenosyl-L-methionine</keyword>
<dbReference type="PROSITE" id="PS51918">
    <property type="entry name" value="RADICAL_SAM"/>
    <property type="match status" value="1"/>
</dbReference>
<comment type="cofactor">
    <cofactor evidence="1">
        <name>[4Fe-4S] cluster</name>
        <dbReference type="ChEBI" id="CHEBI:49883"/>
    </cofactor>
</comment>
<dbReference type="PANTHER" id="PTHR11228">
    <property type="entry name" value="RADICAL SAM DOMAIN PROTEIN"/>
    <property type="match status" value="1"/>
</dbReference>
<dbReference type="GO" id="GO:0003824">
    <property type="term" value="F:catalytic activity"/>
    <property type="evidence" value="ECO:0007669"/>
    <property type="project" value="InterPro"/>
</dbReference>